<dbReference type="InterPro" id="IPR003661">
    <property type="entry name" value="HisK_dim/P_dom"/>
</dbReference>
<dbReference type="GO" id="GO:0000155">
    <property type="term" value="F:phosphorelay sensor kinase activity"/>
    <property type="evidence" value="ECO:0007669"/>
    <property type="project" value="InterPro"/>
</dbReference>
<dbReference type="SUPFAM" id="SSF47384">
    <property type="entry name" value="Homodimeric domain of signal transducing histidine kinase"/>
    <property type="match status" value="1"/>
</dbReference>
<name>A0A844BMX1_9RHOB</name>
<dbReference type="RefSeq" id="WP_153749614.1">
    <property type="nucleotide sequence ID" value="NZ_BAAADI010000010.1"/>
</dbReference>
<keyword evidence="4" id="KW-1003">Cell membrane</keyword>
<evidence type="ECO:0000256" key="5">
    <source>
        <dbReference type="ARBA" id="ARBA00022519"/>
    </source>
</evidence>
<feature type="domain" description="HAMP" evidence="17">
    <location>
        <begin position="181"/>
        <end position="232"/>
    </location>
</feature>
<keyword evidence="14 15" id="KW-0472">Membrane</keyword>
<dbReference type="PRINTS" id="PR00344">
    <property type="entry name" value="BCTRLSENSOR"/>
</dbReference>
<evidence type="ECO:0000259" key="17">
    <source>
        <dbReference type="PROSITE" id="PS50885"/>
    </source>
</evidence>
<dbReference type="AlphaFoldDB" id="A0A844BMX1"/>
<accession>A0A844BMX1</accession>
<evidence type="ECO:0000256" key="2">
    <source>
        <dbReference type="ARBA" id="ARBA00004429"/>
    </source>
</evidence>
<feature type="transmembrane region" description="Helical" evidence="15">
    <location>
        <begin position="161"/>
        <end position="180"/>
    </location>
</feature>
<evidence type="ECO:0000256" key="12">
    <source>
        <dbReference type="ARBA" id="ARBA00022989"/>
    </source>
</evidence>
<evidence type="ECO:0000313" key="18">
    <source>
        <dbReference type="EMBL" id="MRH22332.1"/>
    </source>
</evidence>
<keyword evidence="5" id="KW-0997">Cell inner membrane</keyword>
<dbReference type="InterPro" id="IPR003594">
    <property type="entry name" value="HATPase_dom"/>
</dbReference>
<keyword evidence="6" id="KW-0597">Phosphoprotein</keyword>
<evidence type="ECO:0000256" key="14">
    <source>
        <dbReference type="ARBA" id="ARBA00023136"/>
    </source>
</evidence>
<evidence type="ECO:0000256" key="8">
    <source>
        <dbReference type="ARBA" id="ARBA00022692"/>
    </source>
</evidence>
<keyword evidence="13" id="KW-0902">Two-component regulatory system</keyword>
<proteinExistence type="predicted"/>
<dbReference type="Gene3D" id="3.30.565.10">
    <property type="entry name" value="Histidine kinase-like ATPase, C-terminal domain"/>
    <property type="match status" value="1"/>
</dbReference>
<dbReference type="CDD" id="cd00075">
    <property type="entry name" value="HATPase"/>
    <property type="match status" value="1"/>
</dbReference>
<evidence type="ECO:0000259" key="16">
    <source>
        <dbReference type="PROSITE" id="PS50109"/>
    </source>
</evidence>
<evidence type="ECO:0000256" key="15">
    <source>
        <dbReference type="SAM" id="Phobius"/>
    </source>
</evidence>
<keyword evidence="7" id="KW-0808">Transferase</keyword>
<keyword evidence="8 15" id="KW-0812">Transmembrane</keyword>
<evidence type="ECO:0000256" key="3">
    <source>
        <dbReference type="ARBA" id="ARBA00012438"/>
    </source>
</evidence>
<comment type="subcellular location">
    <subcellularLocation>
        <location evidence="2">Cell inner membrane</location>
        <topology evidence="2">Multi-pass membrane protein</topology>
    </subcellularLocation>
</comment>
<dbReference type="Pfam" id="PF00672">
    <property type="entry name" value="HAMP"/>
    <property type="match status" value="1"/>
</dbReference>
<comment type="catalytic activity">
    <reaction evidence="1">
        <text>ATP + protein L-histidine = ADP + protein N-phospho-L-histidine.</text>
        <dbReference type="EC" id="2.7.13.3"/>
    </reaction>
</comment>
<sequence length="439" mass="47565">MWRASIKRMLPRGLYGRAALILLVPVVTLQLVVSVVFIQRHFADVTRQMSRAIVLELAFLTELVDAAPDHEAALARARAVGGPLALSVAFPEAVPEGETRLFYDLSGKSVTATLAEGLPGFRGIDLAGNTRLVRVGIETEHGPMEVEFDRRRVSASNPHQLLVLMVVTGVLMTLIAALFLRNQLRPITRLAAAAEAFGKGRAMPYRPAGATEVRAAGRAFLDMRARIERQIEQRTLMLSGVSHDLRTPLTRLKLELSMAEETPETEAMLRDLADMERMIDTFLDFARSEVLDDPQPCDPAELVMRVAERAQGLGGPVEIGDLPRDEQVLLRPQAVERALQNLVNNALRYGGMAALGLSVGPGQVVFSVEDDGPGIPADRRDKAVQPFQRLDPARGQDKGGGVGLGLSIAADIARGHGGELRLGQSTRLGGLKAELVLAR</sequence>
<dbReference type="GO" id="GO:0005886">
    <property type="term" value="C:plasma membrane"/>
    <property type="evidence" value="ECO:0007669"/>
    <property type="project" value="UniProtKB-SubCell"/>
</dbReference>
<dbReference type="CDD" id="cd00082">
    <property type="entry name" value="HisKA"/>
    <property type="match status" value="1"/>
</dbReference>
<dbReference type="PROSITE" id="PS50885">
    <property type="entry name" value="HAMP"/>
    <property type="match status" value="1"/>
</dbReference>
<dbReference type="InterPro" id="IPR005467">
    <property type="entry name" value="His_kinase_dom"/>
</dbReference>
<dbReference type="EC" id="2.7.13.3" evidence="3"/>
<comment type="caution">
    <text evidence="18">The sequence shown here is derived from an EMBL/GenBank/DDBJ whole genome shotgun (WGS) entry which is preliminary data.</text>
</comment>
<dbReference type="InterPro" id="IPR003660">
    <property type="entry name" value="HAMP_dom"/>
</dbReference>
<evidence type="ECO:0000313" key="19">
    <source>
        <dbReference type="Proteomes" id="UP000466730"/>
    </source>
</evidence>
<dbReference type="InterPro" id="IPR036890">
    <property type="entry name" value="HATPase_C_sf"/>
</dbReference>
<dbReference type="SUPFAM" id="SSF55874">
    <property type="entry name" value="ATPase domain of HSP90 chaperone/DNA topoisomerase II/histidine kinase"/>
    <property type="match status" value="1"/>
</dbReference>
<protein>
    <recommendedName>
        <fullName evidence="3">histidine kinase</fullName>
        <ecNumber evidence="3">2.7.13.3</ecNumber>
    </recommendedName>
</protein>
<dbReference type="Pfam" id="PF02518">
    <property type="entry name" value="HATPase_c"/>
    <property type="match status" value="1"/>
</dbReference>
<dbReference type="GO" id="GO:0005524">
    <property type="term" value="F:ATP binding"/>
    <property type="evidence" value="ECO:0007669"/>
    <property type="project" value="UniProtKB-KW"/>
</dbReference>
<dbReference type="SMART" id="SM00387">
    <property type="entry name" value="HATPase_c"/>
    <property type="match status" value="1"/>
</dbReference>
<dbReference type="Gene3D" id="6.10.340.10">
    <property type="match status" value="1"/>
</dbReference>
<dbReference type="PROSITE" id="PS50109">
    <property type="entry name" value="HIS_KIN"/>
    <property type="match status" value="1"/>
</dbReference>
<reference evidence="18 19" key="1">
    <citation type="submission" date="2019-11" db="EMBL/GenBank/DDBJ databases">
        <title>Draft Whole-Genome sequence of the marine photosynthetic bacterium Rhodovulum strictum DSM 11289.</title>
        <authorList>
            <person name="Kyndt J.A."/>
            <person name="Meyer T.E."/>
        </authorList>
    </citation>
    <scope>NUCLEOTIDE SEQUENCE [LARGE SCALE GENOMIC DNA]</scope>
    <source>
        <strain evidence="18 19">DSM 11289</strain>
    </source>
</reference>
<keyword evidence="10" id="KW-0418">Kinase</keyword>
<dbReference type="InterPro" id="IPR050980">
    <property type="entry name" value="2C_sensor_his_kinase"/>
</dbReference>
<evidence type="ECO:0000256" key="9">
    <source>
        <dbReference type="ARBA" id="ARBA00022741"/>
    </source>
</evidence>
<dbReference type="InterPro" id="IPR036097">
    <property type="entry name" value="HisK_dim/P_sf"/>
</dbReference>
<evidence type="ECO:0000256" key="11">
    <source>
        <dbReference type="ARBA" id="ARBA00022840"/>
    </source>
</evidence>
<dbReference type="Gene3D" id="1.10.287.130">
    <property type="match status" value="1"/>
</dbReference>
<evidence type="ECO:0000256" key="6">
    <source>
        <dbReference type="ARBA" id="ARBA00022553"/>
    </source>
</evidence>
<evidence type="ECO:0000256" key="4">
    <source>
        <dbReference type="ARBA" id="ARBA00022475"/>
    </source>
</evidence>
<feature type="domain" description="Histidine kinase" evidence="16">
    <location>
        <begin position="240"/>
        <end position="439"/>
    </location>
</feature>
<keyword evidence="9" id="KW-0547">Nucleotide-binding</keyword>
<dbReference type="SMART" id="SM00388">
    <property type="entry name" value="HisKA"/>
    <property type="match status" value="1"/>
</dbReference>
<dbReference type="EMBL" id="WJPO01000028">
    <property type="protein sequence ID" value="MRH22332.1"/>
    <property type="molecule type" value="Genomic_DNA"/>
</dbReference>
<evidence type="ECO:0000256" key="10">
    <source>
        <dbReference type="ARBA" id="ARBA00022777"/>
    </source>
</evidence>
<dbReference type="OrthoDB" id="9804645at2"/>
<evidence type="ECO:0000256" key="13">
    <source>
        <dbReference type="ARBA" id="ARBA00023012"/>
    </source>
</evidence>
<dbReference type="PANTHER" id="PTHR44936:SF5">
    <property type="entry name" value="SENSOR HISTIDINE KINASE ENVZ"/>
    <property type="match status" value="1"/>
</dbReference>
<evidence type="ECO:0000256" key="7">
    <source>
        <dbReference type="ARBA" id="ARBA00022679"/>
    </source>
</evidence>
<gene>
    <name evidence="18" type="ORF">GH815_15210</name>
</gene>
<dbReference type="Pfam" id="PF00512">
    <property type="entry name" value="HisKA"/>
    <property type="match status" value="1"/>
</dbReference>
<organism evidence="18 19">
    <name type="scientific">Rhodovulum strictum</name>
    <dbReference type="NCBI Taxonomy" id="58314"/>
    <lineage>
        <taxon>Bacteria</taxon>
        <taxon>Pseudomonadati</taxon>
        <taxon>Pseudomonadota</taxon>
        <taxon>Alphaproteobacteria</taxon>
        <taxon>Rhodobacterales</taxon>
        <taxon>Paracoccaceae</taxon>
        <taxon>Rhodovulum</taxon>
    </lineage>
</organism>
<evidence type="ECO:0000256" key="1">
    <source>
        <dbReference type="ARBA" id="ARBA00000085"/>
    </source>
</evidence>
<dbReference type="PANTHER" id="PTHR44936">
    <property type="entry name" value="SENSOR PROTEIN CREC"/>
    <property type="match status" value="1"/>
</dbReference>
<dbReference type="Proteomes" id="UP000466730">
    <property type="component" value="Unassembled WGS sequence"/>
</dbReference>
<keyword evidence="12 15" id="KW-1133">Transmembrane helix</keyword>
<dbReference type="InterPro" id="IPR004358">
    <property type="entry name" value="Sig_transdc_His_kin-like_C"/>
</dbReference>
<keyword evidence="11" id="KW-0067">ATP-binding</keyword>
<keyword evidence="19" id="KW-1185">Reference proteome</keyword>